<dbReference type="Proteomes" id="UP000003480">
    <property type="component" value="Unassembled WGS sequence"/>
</dbReference>
<reference evidence="1 2" key="1">
    <citation type="submission" date="2012-04" db="EMBL/GenBank/DDBJ databases">
        <authorList>
            <person name="Genoscope - CEA"/>
        </authorList>
    </citation>
    <scope>NUCLEOTIDE SEQUENCE [LARGE SCALE GENOMIC DNA]</scope>
    <source>
        <strain evidence="1 2">9443</strain>
    </source>
</reference>
<comment type="caution">
    <text evidence="1">The sequence shown here is derived from an EMBL/GenBank/DDBJ whole genome shotgun (WGS) entry which is preliminary data.</text>
</comment>
<dbReference type="Pfam" id="PF03683">
    <property type="entry name" value="UPF0175"/>
    <property type="match status" value="1"/>
</dbReference>
<name>I4G901_MICAE</name>
<dbReference type="AlphaFoldDB" id="I4G901"/>
<dbReference type="HOGENOM" id="CLU_154570_0_1_3"/>
<dbReference type="RefSeq" id="WP_002771133.1">
    <property type="nucleotide sequence ID" value="NZ_HE973010.1"/>
</dbReference>
<dbReference type="InterPro" id="IPR005368">
    <property type="entry name" value="UPF0175"/>
</dbReference>
<dbReference type="EMBL" id="CAIJ01000509">
    <property type="protein sequence ID" value="CCI04412.1"/>
    <property type="molecule type" value="Genomic_DNA"/>
</dbReference>
<accession>I4G901</accession>
<organism evidence="1 2">
    <name type="scientific">Microcystis aeruginosa PCC 9443</name>
    <dbReference type="NCBI Taxonomy" id="1160281"/>
    <lineage>
        <taxon>Bacteria</taxon>
        <taxon>Bacillati</taxon>
        <taxon>Cyanobacteriota</taxon>
        <taxon>Cyanophyceae</taxon>
        <taxon>Oscillatoriophycideae</taxon>
        <taxon>Chroococcales</taxon>
        <taxon>Microcystaceae</taxon>
        <taxon>Microcystis</taxon>
    </lineage>
</organism>
<evidence type="ECO:0000313" key="2">
    <source>
        <dbReference type="Proteomes" id="UP000003480"/>
    </source>
</evidence>
<proteinExistence type="predicted"/>
<gene>
    <name evidence="1" type="ORF">MICAC_5570010</name>
</gene>
<evidence type="ECO:0000313" key="1">
    <source>
        <dbReference type="EMBL" id="CCI04412.1"/>
    </source>
</evidence>
<protein>
    <submittedName>
        <fullName evidence="1">Uncharacterized protein</fullName>
    </submittedName>
</protein>
<sequence length="114" mass="13330">MDFSYTRLKVIALRIDFSSTNPMQIILNLPDELVQHFNRDHLAREILEALVIQAYQVEKITSAEVGRILELPSRWAVDDFLKQHNADLHYDETDLERDCEALRQLRVKYTNSAS</sequence>